<dbReference type="AlphaFoldDB" id="A0A367F145"/>
<evidence type="ECO:0000313" key="3">
    <source>
        <dbReference type="EMBL" id="RCG24096.1"/>
    </source>
</evidence>
<dbReference type="GO" id="GO:0016791">
    <property type="term" value="F:phosphatase activity"/>
    <property type="evidence" value="ECO:0007669"/>
    <property type="project" value="TreeGrafter"/>
</dbReference>
<proteinExistence type="predicted"/>
<reference evidence="3 4" key="1">
    <citation type="submission" date="2018-06" db="EMBL/GenBank/DDBJ databases">
        <title>Streptomyces reniochalinae sp. nov. and Streptomyces diacarnus sp. nov. from marine sponges.</title>
        <authorList>
            <person name="Li L."/>
        </authorList>
    </citation>
    <scope>NUCLEOTIDE SEQUENCE [LARGE SCALE GENOMIC DNA]</scope>
    <source>
        <strain evidence="3 4">LHW51701</strain>
    </source>
</reference>
<comment type="caution">
    <text evidence="3">The sequence shown here is derived from an EMBL/GenBank/DDBJ whole genome shotgun (WGS) entry which is preliminary data.</text>
</comment>
<keyword evidence="1" id="KW-0378">Hydrolase</keyword>
<dbReference type="SMART" id="SM00331">
    <property type="entry name" value="PP2C_SIG"/>
    <property type="match status" value="1"/>
</dbReference>
<evidence type="ECO:0000313" key="4">
    <source>
        <dbReference type="Proteomes" id="UP000252914"/>
    </source>
</evidence>
<accession>A0A367F145</accession>
<dbReference type="SUPFAM" id="SSF81606">
    <property type="entry name" value="PP2C-like"/>
    <property type="match status" value="1"/>
</dbReference>
<dbReference type="EMBL" id="QOIN01000041">
    <property type="protein sequence ID" value="RCG24096.1"/>
    <property type="molecule type" value="Genomic_DNA"/>
</dbReference>
<dbReference type="Pfam" id="PF07228">
    <property type="entry name" value="SpoIIE"/>
    <property type="match status" value="1"/>
</dbReference>
<organism evidence="3 4">
    <name type="scientific">Streptomyces diacarni</name>
    <dbReference type="NCBI Taxonomy" id="2800381"/>
    <lineage>
        <taxon>Bacteria</taxon>
        <taxon>Bacillati</taxon>
        <taxon>Actinomycetota</taxon>
        <taxon>Actinomycetes</taxon>
        <taxon>Kitasatosporales</taxon>
        <taxon>Streptomycetaceae</taxon>
        <taxon>Streptomyces</taxon>
    </lineage>
</organism>
<dbReference type="PANTHER" id="PTHR43156">
    <property type="entry name" value="STAGE II SPORULATION PROTEIN E-RELATED"/>
    <property type="match status" value="1"/>
</dbReference>
<dbReference type="InterPro" id="IPR052016">
    <property type="entry name" value="Bact_Sigma-Reg"/>
</dbReference>
<dbReference type="Proteomes" id="UP000252914">
    <property type="component" value="Unassembled WGS sequence"/>
</dbReference>
<dbReference type="InterPro" id="IPR001932">
    <property type="entry name" value="PPM-type_phosphatase-like_dom"/>
</dbReference>
<evidence type="ECO:0000256" key="1">
    <source>
        <dbReference type="ARBA" id="ARBA00022801"/>
    </source>
</evidence>
<evidence type="ECO:0000259" key="2">
    <source>
        <dbReference type="SMART" id="SM00331"/>
    </source>
</evidence>
<protein>
    <submittedName>
        <fullName evidence="3">Serine/threonine-protein phosphatase</fullName>
    </submittedName>
</protein>
<dbReference type="PANTHER" id="PTHR43156:SF2">
    <property type="entry name" value="STAGE II SPORULATION PROTEIN E"/>
    <property type="match status" value="1"/>
</dbReference>
<sequence>MHKVAPDRLPGLFNQHASDLGLEEITVYLADVRQDTLVSMPEGAQRPSHRLSVERSDAGRAYRTGRAETHENRGSGLQLWLPLLDGVERIGVLGVRAQSLDKPTLRICRVLASLMSLAVVSKTHYSDTFSRLQRSAKMRLSAEMVWAYLPPRTMGTDQVTSSAVLEPAYDLGGDAFDHSLIDGDLHATILDAMGHDLLSGLTSTVAMAGCRQVRRSDGGELRDIVANADGELERWFPERQVTAVFAHLQLASGMLTWINCGHPTPLLLRDQNVVPQALERPSQLPLGMGSADTHHTWRVDDLQLEPGDRILLFSDGVPDARSPSGERFGEERFTDFIIRAIAAGEPAPEALRRLVNDILTHQQGHLSDDATILLIEWHPTRG</sequence>
<gene>
    <name evidence="3" type="ORF">DTL70_12330</name>
</gene>
<keyword evidence="4" id="KW-1185">Reference proteome</keyword>
<name>A0A367F145_9ACTN</name>
<dbReference type="InterPro" id="IPR036457">
    <property type="entry name" value="PPM-type-like_dom_sf"/>
</dbReference>
<dbReference type="Gene3D" id="3.60.40.10">
    <property type="entry name" value="PPM-type phosphatase domain"/>
    <property type="match status" value="1"/>
</dbReference>
<feature type="domain" description="PPM-type phosphatase" evidence="2">
    <location>
        <begin position="156"/>
        <end position="377"/>
    </location>
</feature>